<sequence length="200" mass="22876">MLNFINSRFFRIFDRSFITEYAAKLSDNFRESKFINDIFRIMCKILSRIKILADAEGVSIGTIERVIGASRGVISKAISKGTDIQSKWLELICERYPKYSPLWLLTGEGDMLRESACGTTMHQESHPEEASEKNIAGCTQKFSQQDPNAILIERFMTTIREQAEEIGRLKERITQLEREKNEPTVSCQTAPRELSTSQVD</sequence>
<evidence type="ECO:0000256" key="1">
    <source>
        <dbReference type="SAM" id="MobiDB-lite"/>
    </source>
</evidence>
<proteinExistence type="predicted"/>
<comment type="caution">
    <text evidence="2">The sequence shown here is derived from an EMBL/GenBank/DDBJ whole genome shotgun (WGS) entry which is preliminary data.</text>
</comment>
<name>A0A4Z0V268_9BACT</name>
<evidence type="ECO:0000313" key="2">
    <source>
        <dbReference type="EMBL" id="TGG39219.1"/>
    </source>
</evidence>
<feature type="region of interest" description="Disordered" evidence="1">
    <location>
        <begin position="174"/>
        <end position="200"/>
    </location>
</feature>
<dbReference type="RefSeq" id="WP_135469519.1">
    <property type="nucleotide sequence ID" value="NZ_CASJDB010000009.1"/>
</dbReference>
<dbReference type="Proteomes" id="UP000297635">
    <property type="component" value="Unassembled WGS sequence"/>
</dbReference>
<reference evidence="2 3" key="1">
    <citation type="submission" date="2019-02" db="EMBL/GenBank/DDBJ databases">
        <title>Isolation and identification of novel species under the genus Muribaculum.</title>
        <authorList>
            <person name="Miyake S."/>
            <person name="Ding Y."/>
            <person name="Low A."/>
            <person name="Soh M."/>
            <person name="Seedorf H."/>
        </authorList>
    </citation>
    <scope>NUCLEOTIDE SEQUENCE [LARGE SCALE GENOMIC DNA]</scope>
    <source>
        <strain evidence="2 3">TLL-A3</strain>
    </source>
</reference>
<dbReference type="AlphaFoldDB" id="A0A4Z0V268"/>
<dbReference type="EMBL" id="SJSA01000001">
    <property type="protein sequence ID" value="TGG39219.1"/>
    <property type="molecule type" value="Genomic_DNA"/>
</dbReference>
<evidence type="ECO:0000313" key="3">
    <source>
        <dbReference type="Proteomes" id="UP000297635"/>
    </source>
</evidence>
<keyword evidence="3" id="KW-1185">Reference proteome</keyword>
<accession>A0A4Z0V268</accession>
<feature type="compositionally biased region" description="Polar residues" evidence="1">
    <location>
        <begin position="183"/>
        <end position="200"/>
    </location>
</feature>
<gene>
    <name evidence="2" type="ORF">EZ315_00260</name>
</gene>
<dbReference type="GeneID" id="82148200"/>
<protein>
    <submittedName>
        <fullName evidence="2">Uncharacterized protein</fullName>
    </submittedName>
</protein>
<organism evidence="2 3">
    <name type="scientific">Duncaniella freteri</name>
    <dbReference type="NCBI Taxonomy" id="2530391"/>
    <lineage>
        <taxon>Bacteria</taxon>
        <taxon>Pseudomonadati</taxon>
        <taxon>Bacteroidota</taxon>
        <taxon>Bacteroidia</taxon>
        <taxon>Bacteroidales</taxon>
        <taxon>Muribaculaceae</taxon>
        <taxon>Duncaniella</taxon>
    </lineage>
</organism>